<evidence type="ECO:0000256" key="3">
    <source>
        <dbReference type="ARBA" id="ARBA00022692"/>
    </source>
</evidence>
<accession>A0A383APP4</accession>
<keyword evidence="2" id="KW-1003">Cell membrane</keyword>
<gene>
    <name evidence="8" type="ORF">METZ01_LOCUS461942</name>
</gene>
<feature type="non-terminal residue" evidence="8">
    <location>
        <position position="150"/>
    </location>
</feature>
<dbReference type="PANTHER" id="PTHR30433">
    <property type="entry name" value="CHEMOTAXIS PROTEIN MOTA"/>
    <property type="match status" value="1"/>
</dbReference>
<feature type="transmembrane region" description="Helical" evidence="6">
    <location>
        <begin position="37"/>
        <end position="56"/>
    </location>
</feature>
<dbReference type="InterPro" id="IPR002898">
    <property type="entry name" value="MotA_ExbB_proton_chnl"/>
</dbReference>
<evidence type="ECO:0000313" key="8">
    <source>
        <dbReference type="EMBL" id="SVE09088.1"/>
    </source>
</evidence>
<reference evidence="8" key="1">
    <citation type="submission" date="2018-05" db="EMBL/GenBank/DDBJ databases">
        <authorList>
            <person name="Lanie J.A."/>
            <person name="Ng W.-L."/>
            <person name="Kazmierczak K.M."/>
            <person name="Andrzejewski T.M."/>
            <person name="Davidsen T.M."/>
            <person name="Wayne K.J."/>
            <person name="Tettelin H."/>
            <person name="Glass J.I."/>
            <person name="Rusch D."/>
            <person name="Podicherti R."/>
            <person name="Tsui H.-C.T."/>
            <person name="Winkler M.E."/>
        </authorList>
    </citation>
    <scope>NUCLEOTIDE SEQUENCE</scope>
</reference>
<keyword evidence="3 6" id="KW-0812">Transmembrane</keyword>
<evidence type="ECO:0000256" key="5">
    <source>
        <dbReference type="ARBA" id="ARBA00023136"/>
    </source>
</evidence>
<organism evidence="8">
    <name type="scientific">marine metagenome</name>
    <dbReference type="NCBI Taxonomy" id="408172"/>
    <lineage>
        <taxon>unclassified sequences</taxon>
        <taxon>metagenomes</taxon>
        <taxon>ecological metagenomes</taxon>
    </lineage>
</organism>
<feature type="transmembrane region" description="Helical" evidence="6">
    <location>
        <begin position="91"/>
        <end position="109"/>
    </location>
</feature>
<proteinExistence type="predicted"/>
<name>A0A383APP4_9ZZZZ</name>
<keyword evidence="4 6" id="KW-1133">Transmembrane helix</keyword>
<dbReference type="GO" id="GO:0005886">
    <property type="term" value="C:plasma membrane"/>
    <property type="evidence" value="ECO:0007669"/>
    <property type="project" value="UniProtKB-SubCell"/>
</dbReference>
<sequence>MKLGVIVFFVIVILATCLDFADFSINAGNILHFWDTPSLIIVLGPTIVFAIGAYSWDTYVKTCSIPYGNPENCEQSELVEVNKCLNSMGNMSVVMGIIGTFIGFILILQNLQNIGENLGPALAVAVVTFFYGFLFKALFMFASSKVEKYI</sequence>
<evidence type="ECO:0000256" key="1">
    <source>
        <dbReference type="ARBA" id="ARBA00004651"/>
    </source>
</evidence>
<evidence type="ECO:0000256" key="2">
    <source>
        <dbReference type="ARBA" id="ARBA00022475"/>
    </source>
</evidence>
<dbReference type="EMBL" id="UINC01193464">
    <property type="protein sequence ID" value="SVE09088.1"/>
    <property type="molecule type" value="Genomic_DNA"/>
</dbReference>
<feature type="transmembrane region" description="Helical" evidence="6">
    <location>
        <begin position="121"/>
        <end position="142"/>
    </location>
</feature>
<keyword evidence="5 6" id="KW-0472">Membrane</keyword>
<protein>
    <recommendedName>
        <fullName evidence="7">MotA/TolQ/ExbB proton channel domain-containing protein</fullName>
    </recommendedName>
</protein>
<dbReference type="AlphaFoldDB" id="A0A383APP4"/>
<evidence type="ECO:0000259" key="7">
    <source>
        <dbReference type="Pfam" id="PF01618"/>
    </source>
</evidence>
<feature type="domain" description="MotA/TolQ/ExbB proton channel" evidence="7">
    <location>
        <begin position="74"/>
        <end position="147"/>
    </location>
</feature>
<dbReference type="GO" id="GO:0006935">
    <property type="term" value="P:chemotaxis"/>
    <property type="evidence" value="ECO:0007669"/>
    <property type="project" value="InterPro"/>
</dbReference>
<dbReference type="GO" id="GO:0071978">
    <property type="term" value="P:bacterial-type flagellum-dependent swarming motility"/>
    <property type="evidence" value="ECO:0007669"/>
    <property type="project" value="InterPro"/>
</dbReference>
<dbReference type="InterPro" id="IPR047055">
    <property type="entry name" value="MotA-like"/>
</dbReference>
<comment type="subcellular location">
    <subcellularLocation>
        <location evidence="1">Cell membrane</location>
        <topology evidence="1">Multi-pass membrane protein</topology>
    </subcellularLocation>
</comment>
<dbReference type="Pfam" id="PF01618">
    <property type="entry name" value="MotA_ExbB"/>
    <property type="match status" value="1"/>
</dbReference>
<evidence type="ECO:0000256" key="6">
    <source>
        <dbReference type="SAM" id="Phobius"/>
    </source>
</evidence>
<feature type="non-terminal residue" evidence="8">
    <location>
        <position position="1"/>
    </location>
</feature>
<evidence type="ECO:0000256" key="4">
    <source>
        <dbReference type="ARBA" id="ARBA00022989"/>
    </source>
</evidence>